<gene>
    <name evidence="2 3" type="ordered locus">At3g32200</name>
</gene>
<sequence>MTKACEANKSFLQSAVDKKEYSRTLLVDDGSDEGARSAGAFRPTPHRKGHGGRSPRRDQSPRRDSPQTASRTRLSSELIADLLQKKRERPTRSSSFPKRDKTIARTDRSPRSSPLPRSMGPPPPVIASPSSRSWGERPVGVQILTRRV</sequence>
<dbReference type="TAIR" id="AT3G32200"/>
<dbReference type="ExpressionAtlas" id="Q3EAT4">
    <property type="expression patterns" value="differential"/>
</dbReference>
<dbReference type="Araport" id="AT3G32200"/>
<evidence type="ECO:0000256" key="1">
    <source>
        <dbReference type="SAM" id="MobiDB-lite"/>
    </source>
</evidence>
<proteinExistence type="predicted"/>
<feature type="compositionally biased region" description="Basic residues" evidence="1">
    <location>
        <begin position="44"/>
        <end position="54"/>
    </location>
</feature>
<dbReference type="AlphaFoldDB" id="Q3EAT4"/>
<dbReference type="HOGENOM" id="CLU_1761269_0_0_1"/>
<protein>
    <submittedName>
        <fullName evidence="3">Myosin heavy chain-like protein</fullName>
    </submittedName>
</protein>
<reference evidence="4" key="2">
    <citation type="journal article" date="2017" name="Plant J.">
        <title>Araport11: a complete reannotation of the Arabidopsis thaliana reference genome.</title>
        <authorList>
            <person name="Cheng C.Y."/>
            <person name="Krishnakumar V."/>
            <person name="Chan A.P."/>
            <person name="Thibaud-Nissen F."/>
            <person name="Schobel S."/>
            <person name="Town C.D."/>
        </authorList>
    </citation>
    <scope>GENOME REANNOTATION</scope>
    <source>
        <strain evidence="4">cv. Columbia</strain>
    </source>
</reference>
<organism evidence="3 4">
    <name type="scientific">Arabidopsis thaliana</name>
    <name type="common">Mouse-ear cress</name>
    <dbReference type="NCBI Taxonomy" id="3702"/>
    <lineage>
        <taxon>Eukaryota</taxon>
        <taxon>Viridiplantae</taxon>
        <taxon>Streptophyta</taxon>
        <taxon>Embryophyta</taxon>
        <taxon>Tracheophyta</taxon>
        <taxon>Spermatophyta</taxon>
        <taxon>Magnoliopsida</taxon>
        <taxon>eudicotyledons</taxon>
        <taxon>Gunneridae</taxon>
        <taxon>Pentapetalae</taxon>
        <taxon>rosids</taxon>
        <taxon>malvids</taxon>
        <taxon>Brassicales</taxon>
        <taxon>Brassicaceae</taxon>
        <taxon>Camelineae</taxon>
        <taxon>Arabidopsis</taxon>
    </lineage>
</organism>
<dbReference type="DNASU" id="822988"/>
<evidence type="ECO:0000313" key="4">
    <source>
        <dbReference type="Proteomes" id="UP000006548"/>
    </source>
</evidence>
<feature type="compositionally biased region" description="Basic and acidic residues" evidence="1">
    <location>
        <begin position="55"/>
        <end position="65"/>
    </location>
</feature>
<dbReference type="InParanoid" id="Q3EAT4"/>
<dbReference type="PaxDb" id="3702-AT3G32200.1"/>
<name>Q3EAT4_ARATH</name>
<dbReference type="GeneID" id="822988"/>
<reference evidence="3 4" key="1">
    <citation type="journal article" date="2000" name="Nature">
        <title>Sequence and analysis of chromosome 3 of the plant Arabidopsis thaliana.</title>
        <authorList>
            <consortium name="European Union Chromosome 3 Arabidopsis Sequencing Consortium"/>
            <consortium name="Institute for Genomic Research"/>
            <consortium name="Kazusa DNA Research Institute"/>
            <person name="Salanoubat M."/>
            <person name="Lemcke K."/>
            <person name="Rieger M."/>
            <person name="Ansorge W."/>
            <person name="Unseld M."/>
            <person name="Fartmann B."/>
            <person name="Valle G."/>
            <person name="Blocker H."/>
            <person name="Perez-Alonso M."/>
            <person name="Obermaier B."/>
            <person name="Delseny M."/>
            <person name="Boutry M."/>
            <person name="Grivell L.A."/>
            <person name="Mache R."/>
            <person name="Puigdomenech P."/>
            <person name="De Simone V."/>
            <person name="Choisne N."/>
            <person name="Artiguenave F."/>
            <person name="Robert C."/>
            <person name="Brottier P."/>
            <person name="Wincker P."/>
            <person name="Cattolico L."/>
            <person name="Weissenbach J."/>
            <person name="Saurin W."/>
            <person name="Quetier F."/>
            <person name="Schafer M."/>
            <person name="Muller-Auer S."/>
            <person name="Gabel C."/>
            <person name="Fuchs M."/>
            <person name="Benes V."/>
            <person name="Wurmbach E."/>
            <person name="Drzonek H."/>
            <person name="Erfle H."/>
            <person name="Jordan N."/>
            <person name="Bangert S."/>
            <person name="Wiedelmann R."/>
            <person name="Kranz H."/>
            <person name="Voss H."/>
            <person name="Holland R."/>
            <person name="Brandt P."/>
            <person name="Nyakatura G."/>
            <person name="Vezzi A."/>
            <person name="D'Angelo M."/>
            <person name="Pallavicini A."/>
            <person name="Toppo S."/>
            <person name="Simionati B."/>
            <person name="Conrad A."/>
            <person name="Hornischer K."/>
            <person name="Kauer G."/>
            <person name="Lohnert T.H."/>
            <person name="Nordsiek G."/>
            <person name="Reichelt J."/>
            <person name="Scharfe M."/>
            <person name="Schon O."/>
            <person name="Bargues M."/>
            <person name="Terol J."/>
            <person name="Climent J."/>
            <person name="Navarro P."/>
            <person name="Collado C."/>
            <person name="Perez-Perez A."/>
            <person name="Ottenwalder B."/>
            <person name="Duchemin D."/>
            <person name="Cooke R."/>
            <person name="Laudie M."/>
            <person name="Berger-Llauro C."/>
            <person name="Purnelle B."/>
            <person name="Masuy D."/>
            <person name="de Haan M."/>
            <person name="Maarse A.C."/>
            <person name="Alcaraz J.P."/>
            <person name="Cottet A."/>
            <person name="Casacuberta E."/>
            <person name="Monfort A."/>
            <person name="Argiriou A."/>
            <person name="flores M."/>
            <person name="Liguori R."/>
            <person name="Vitale D."/>
            <person name="Mannhaupt G."/>
            <person name="Haase D."/>
            <person name="Schoof H."/>
            <person name="Rudd S."/>
            <person name="Zaccaria P."/>
            <person name="Mewes H.W."/>
            <person name="Mayer K.F."/>
            <person name="Kaul S."/>
            <person name="Town C.D."/>
            <person name="Koo H.L."/>
            <person name="Tallon L.J."/>
            <person name="Jenkins J."/>
            <person name="Rooney T."/>
            <person name="Rizzo M."/>
            <person name="Walts A."/>
            <person name="Utterback T."/>
            <person name="Fujii C.Y."/>
            <person name="Shea T.P."/>
            <person name="Creasy T.H."/>
            <person name="Haas B."/>
            <person name="Maiti R."/>
            <person name="Wu D."/>
            <person name="Peterson J."/>
            <person name="Van Aken S."/>
            <person name="Pai G."/>
            <person name="Militscher J."/>
            <person name="Sellers P."/>
            <person name="Gill J.E."/>
            <person name="Feldblyum T.V."/>
            <person name="Preuss D."/>
            <person name="Lin X."/>
            <person name="Nierman W.C."/>
            <person name="Salzberg S.L."/>
            <person name="White O."/>
            <person name="Venter J.C."/>
            <person name="Fraser C.M."/>
            <person name="Kaneko T."/>
            <person name="Nakamura Y."/>
            <person name="Sato S."/>
            <person name="Kato T."/>
            <person name="Asamizu E."/>
            <person name="Sasamoto S."/>
            <person name="Kimura T."/>
            <person name="Idesawa K."/>
            <person name="Kawashima K."/>
            <person name="Kishida Y."/>
            <person name="Kiyokawa C."/>
            <person name="Kohara M."/>
            <person name="Matsumoto M."/>
            <person name="Matsuno A."/>
            <person name="Muraki A."/>
            <person name="Nakayama S."/>
            <person name="Nakazaki N."/>
            <person name="Shinpo S."/>
            <person name="Takeuchi C."/>
            <person name="Wada T."/>
            <person name="Watanabe A."/>
            <person name="Yamada M."/>
            <person name="Yasuda M."/>
            <person name="Tabata S."/>
        </authorList>
    </citation>
    <scope>NUCLEOTIDE SEQUENCE [LARGE SCALE GENOMIC DNA]</scope>
    <source>
        <strain evidence="4">cv. Columbia</strain>
    </source>
</reference>
<keyword evidence="4" id="KW-1185">Reference proteome</keyword>
<dbReference type="KEGG" id="ath:AT3G32200"/>
<accession>Q3EAT4</accession>
<feature type="compositionally biased region" description="Basic and acidic residues" evidence="1">
    <location>
        <begin position="97"/>
        <end position="110"/>
    </location>
</feature>
<dbReference type="PhylomeDB" id="Q3EAT4"/>
<dbReference type="Proteomes" id="UP000006548">
    <property type="component" value="Chromosome 3"/>
</dbReference>
<feature type="region of interest" description="Disordered" evidence="1">
    <location>
        <begin position="19"/>
        <end position="148"/>
    </location>
</feature>
<dbReference type="EMBL" id="CP002686">
    <property type="protein sequence ID" value="AEE77693.1"/>
    <property type="molecule type" value="Genomic_DNA"/>
</dbReference>
<evidence type="ECO:0000313" key="3">
    <source>
        <dbReference type="EMBL" id="AEE77693.1"/>
    </source>
</evidence>
<dbReference type="RefSeq" id="NP_189762.1">
    <property type="nucleotide sequence ID" value="NM_114042.1"/>
</dbReference>
<evidence type="ECO:0000313" key="2">
    <source>
        <dbReference type="Araport" id="AT3G32200"/>
    </source>
</evidence>